<name>A0ABW3CW75_9FLAO</name>
<dbReference type="PANTHER" id="PTHR10120">
    <property type="entry name" value="CAAX PRENYL PROTEASE 1"/>
    <property type="match status" value="1"/>
</dbReference>
<feature type="domain" description="Peptidase M48" evidence="8">
    <location>
        <begin position="207"/>
        <end position="409"/>
    </location>
</feature>
<feature type="transmembrane region" description="Helical" evidence="7">
    <location>
        <begin position="286"/>
        <end position="308"/>
    </location>
</feature>
<feature type="domain" description="CAAX prenyl protease 1 N-terminal" evidence="9">
    <location>
        <begin position="29"/>
        <end position="203"/>
    </location>
</feature>
<dbReference type="InterPro" id="IPR032456">
    <property type="entry name" value="Peptidase_M48_N"/>
</dbReference>
<keyword evidence="1 6" id="KW-0645">Protease</keyword>
<evidence type="ECO:0000256" key="1">
    <source>
        <dbReference type="ARBA" id="ARBA00022670"/>
    </source>
</evidence>
<keyword evidence="7" id="KW-1133">Transmembrane helix</keyword>
<evidence type="ECO:0000256" key="7">
    <source>
        <dbReference type="SAM" id="Phobius"/>
    </source>
</evidence>
<proteinExistence type="inferred from homology"/>
<dbReference type="InterPro" id="IPR027057">
    <property type="entry name" value="CAXX_Prtase_1"/>
</dbReference>
<evidence type="ECO:0000259" key="9">
    <source>
        <dbReference type="Pfam" id="PF16491"/>
    </source>
</evidence>
<feature type="transmembrane region" description="Helical" evidence="7">
    <location>
        <begin position="62"/>
        <end position="80"/>
    </location>
</feature>
<evidence type="ECO:0000313" key="11">
    <source>
        <dbReference type="Proteomes" id="UP001596978"/>
    </source>
</evidence>
<keyword evidence="4 6" id="KW-0862">Zinc</keyword>
<dbReference type="Pfam" id="PF01435">
    <property type="entry name" value="Peptidase_M48"/>
    <property type="match status" value="1"/>
</dbReference>
<keyword evidence="7" id="KW-0812">Transmembrane</keyword>
<evidence type="ECO:0000256" key="4">
    <source>
        <dbReference type="ARBA" id="ARBA00022833"/>
    </source>
</evidence>
<dbReference type="Gene3D" id="3.30.2010.10">
    <property type="entry name" value="Metalloproteases ('zincins'), catalytic domain"/>
    <property type="match status" value="1"/>
</dbReference>
<evidence type="ECO:0000256" key="2">
    <source>
        <dbReference type="ARBA" id="ARBA00022723"/>
    </source>
</evidence>
<organism evidence="10 11">
    <name type="scientific">Sungkyunkwania multivorans</name>
    <dbReference type="NCBI Taxonomy" id="1173618"/>
    <lineage>
        <taxon>Bacteria</taxon>
        <taxon>Pseudomonadati</taxon>
        <taxon>Bacteroidota</taxon>
        <taxon>Flavobacteriia</taxon>
        <taxon>Flavobacteriales</taxon>
        <taxon>Flavobacteriaceae</taxon>
        <taxon>Sungkyunkwania</taxon>
    </lineage>
</organism>
<sequence length="410" mass="46809">MNPNTLFYIIIAILIVNFLVDRILSFLNAQHFNDPIPKELADVYDAEEYSKSQAYKRTNYRFGNFTSLFSLMLTLGFFLFDGFEWVDNIARSYTEKPIFIALIFFGIIMLGSDILSTPFAYYRTFVIEERFGFNKTTKKTFFLDKVKGWIMTVILGGGILALIIWFYQVTGSNFWVYAWGAVALFSIFMNMFYARLIVPLFNKQTPLPAGELKSAIEAYAQHVGFKLKNIFVIDGSKRSTKANAYFSGFGREKRITLFDTLINDLETEEIVAVLAHEVGHYKRNHIIFNLISSVLLAGLTLFLLSLFINTPLLSQAIGVENHSFHVGLIAFGILYSPISTITGLVMNYFSRKFEYEADDYAKMTYADSPLITSLKKLSKNSLSNLTPHPAYVFAHYSHPTLLRRINKLKA</sequence>
<evidence type="ECO:0000256" key="5">
    <source>
        <dbReference type="ARBA" id="ARBA00023049"/>
    </source>
</evidence>
<evidence type="ECO:0000313" key="10">
    <source>
        <dbReference type="EMBL" id="MFD0861322.1"/>
    </source>
</evidence>
<protein>
    <submittedName>
        <fullName evidence="10">M48 family metallopeptidase</fullName>
    </submittedName>
</protein>
<keyword evidence="2" id="KW-0479">Metal-binding</keyword>
<dbReference type="InterPro" id="IPR001915">
    <property type="entry name" value="Peptidase_M48"/>
</dbReference>
<evidence type="ECO:0000259" key="8">
    <source>
        <dbReference type="Pfam" id="PF01435"/>
    </source>
</evidence>
<feature type="transmembrane region" description="Helical" evidence="7">
    <location>
        <begin position="100"/>
        <end position="122"/>
    </location>
</feature>
<comment type="cofactor">
    <cofactor evidence="6">
        <name>Zn(2+)</name>
        <dbReference type="ChEBI" id="CHEBI:29105"/>
    </cofactor>
    <text evidence="6">Binds 1 zinc ion per subunit.</text>
</comment>
<keyword evidence="7" id="KW-0472">Membrane</keyword>
<dbReference type="Proteomes" id="UP001596978">
    <property type="component" value="Unassembled WGS sequence"/>
</dbReference>
<dbReference type="RefSeq" id="WP_386404116.1">
    <property type="nucleotide sequence ID" value="NZ_JBHTJH010000004.1"/>
</dbReference>
<comment type="similarity">
    <text evidence="6">Belongs to the peptidase M48 family.</text>
</comment>
<dbReference type="CDD" id="cd07343">
    <property type="entry name" value="M48A_Zmpste24p_like"/>
    <property type="match status" value="1"/>
</dbReference>
<keyword evidence="11" id="KW-1185">Reference proteome</keyword>
<keyword evidence="5 6" id="KW-0482">Metalloprotease</keyword>
<accession>A0ABW3CW75</accession>
<dbReference type="Pfam" id="PF16491">
    <property type="entry name" value="Peptidase_M48_N"/>
    <property type="match status" value="1"/>
</dbReference>
<evidence type="ECO:0000256" key="3">
    <source>
        <dbReference type="ARBA" id="ARBA00022801"/>
    </source>
</evidence>
<dbReference type="EMBL" id="JBHTJH010000004">
    <property type="protein sequence ID" value="MFD0861322.1"/>
    <property type="molecule type" value="Genomic_DNA"/>
</dbReference>
<comment type="caution">
    <text evidence="10">The sequence shown here is derived from an EMBL/GenBank/DDBJ whole genome shotgun (WGS) entry which is preliminary data.</text>
</comment>
<feature type="transmembrane region" description="Helical" evidence="7">
    <location>
        <begin position="6"/>
        <end position="24"/>
    </location>
</feature>
<gene>
    <name evidence="10" type="ORF">ACFQ1M_03815</name>
</gene>
<reference evidence="11" key="1">
    <citation type="journal article" date="2019" name="Int. J. Syst. Evol. Microbiol.">
        <title>The Global Catalogue of Microorganisms (GCM) 10K type strain sequencing project: providing services to taxonomists for standard genome sequencing and annotation.</title>
        <authorList>
            <consortium name="The Broad Institute Genomics Platform"/>
            <consortium name="The Broad Institute Genome Sequencing Center for Infectious Disease"/>
            <person name="Wu L."/>
            <person name="Ma J."/>
        </authorList>
    </citation>
    <scope>NUCLEOTIDE SEQUENCE [LARGE SCALE GENOMIC DNA]</scope>
    <source>
        <strain evidence="11">CCUG 62952</strain>
    </source>
</reference>
<feature type="transmembrane region" description="Helical" evidence="7">
    <location>
        <begin position="328"/>
        <end position="349"/>
    </location>
</feature>
<evidence type="ECO:0000256" key="6">
    <source>
        <dbReference type="RuleBase" id="RU003983"/>
    </source>
</evidence>
<keyword evidence="3 6" id="KW-0378">Hydrolase</keyword>
<feature type="transmembrane region" description="Helical" evidence="7">
    <location>
        <begin position="174"/>
        <end position="193"/>
    </location>
</feature>
<feature type="transmembrane region" description="Helical" evidence="7">
    <location>
        <begin position="148"/>
        <end position="168"/>
    </location>
</feature>